<keyword evidence="3" id="KW-1185">Reference proteome</keyword>
<sequence length="155" mass="17106">MRGGRNKSSNLSEVQQQQNLEQQMLQRLPQQEAVLQLQEVVRDLSILDESLRSLFNGSAPGQEAQHEQLVYFRGRVARRISRYTLLVRKLTALVDRLLKLQEEKLLLLHANSSQTLPTGLSGKSGEPSEKEIGSGGSGLLSSEVTGAAEAQKSQL</sequence>
<dbReference type="EMBL" id="MIGC01003506">
    <property type="protein sequence ID" value="PHJ19347.1"/>
    <property type="molecule type" value="Genomic_DNA"/>
</dbReference>
<dbReference type="GeneID" id="94430187"/>
<comment type="caution">
    <text evidence="2">The sequence shown here is derived from an EMBL/GenBank/DDBJ whole genome shotgun (WGS) entry which is preliminary data.</text>
</comment>
<feature type="non-terminal residue" evidence="2">
    <location>
        <position position="155"/>
    </location>
</feature>
<name>A0A2C6KP75_9APIC</name>
<protein>
    <submittedName>
        <fullName evidence="2">Sec20 protein</fullName>
    </submittedName>
</protein>
<reference evidence="2 3" key="1">
    <citation type="journal article" date="2017" name="Int. J. Parasitol.">
        <title>The genome of the protozoan parasite Cystoisospora suis and a reverse vaccinology approach to identify vaccine candidates.</title>
        <authorList>
            <person name="Palmieri N."/>
            <person name="Shrestha A."/>
            <person name="Ruttkowski B."/>
            <person name="Beck T."/>
            <person name="Vogl C."/>
            <person name="Tomley F."/>
            <person name="Blake D.P."/>
            <person name="Joachim A."/>
        </authorList>
    </citation>
    <scope>NUCLEOTIDE SEQUENCE [LARGE SCALE GENOMIC DNA]</scope>
    <source>
        <strain evidence="2 3">Wien I</strain>
    </source>
</reference>
<dbReference type="VEuPathDB" id="ToxoDB:CSUI_006824"/>
<feature type="region of interest" description="Disordered" evidence="1">
    <location>
        <begin position="115"/>
        <end position="155"/>
    </location>
</feature>
<dbReference type="OrthoDB" id="365988at2759"/>
<accession>A0A2C6KP75</accession>
<evidence type="ECO:0000313" key="3">
    <source>
        <dbReference type="Proteomes" id="UP000221165"/>
    </source>
</evidence>
<gene>
    <name evidence="2" type="ORF">CSUI_006824</name>
</gene>
<evidence type="ECO:0000256" key="1">
    <source>
        <dbReference type="SAM" id="MobiDB-lite"/>
    </source>
</evidence>
<dbReference type="Proteomes" id="UP000221165">
    <property type="component" value="Unassembled WGS sequence"/>
</dbReference>
<proteinExistence type="predicted"/>
<dbReference type="RefSeq" id="XP_067921048.1">
    <property type="nucleotide sequence ID" value="XM_068066976.1"/>
</dbReference>
<organism evidence="2 3">
    <name type="scientific">Cystoisospora suis</name>
    <dbReference type="NCBI Taxonomy" id="483139"/>
    <lineage>
        <taxon>Eukaryota</taxon>
        <taxon>Sar</taxon>
        <taxon>Alveolata</taxon>
        <taxon>Apicomplexa</taxon>
        <taxon>Conoidasida</taxon>
        <taxon>Coccidia</taxon>
        <taxon>Eucoccidiorida</taxon>
        <taxon>Eimeriorina</taxon>
        <taxon>Sarcocystidae</taxon>
        <taxon>Cystoisospora</taxon>
    </lineage>
</organism>
<evidence type="ECO:0000313" key="2">
    <source>
        <dbReference type="EMBL" id="PHJ19347.1"/>
    </source>
</evidence>
<dbReference type="AlphaFoldDB" id="A0A2C6KP75"/>